<dbReference type="InterPro" id="IPR002048">
    <property type="entry name" value="EF_hand_dom"/>
</dbReference>
<evidence type="ECO:0000256" key="3">
    <source>
        <dbReference type="ARBA" id="ARBA00022837"/>
    </source>
</evidence>
<comment type="caution">
    <text evidence="5">The sequence shown here is derived from an EMBL/GenBank/DDBJ whole genome shotgun (WGS) entry which is preliminary data.</text>
</comment>
<dbReference type="Proteomes" id="UP000224567">
    <property type="component" value="Unassembled WGS sequence"/>
</dbReference>
<gene>
    <name evidence="5" type="ORF">CQW23_28842</name>
</gene>
<keyword evidence="2" id="KW-0677">Repeat</keyword>
<proteinExistence type="predicted"/>
<dbReference type="Gene3D" id="1.10.238.10">
    <property type="entry name" value="EF-hand"/>
    <property type="match status" value="1"/>
</dbReference>
<evidence type="ECO:0000256" key="2">
    <source>
        <dbReference type="ARBA" id="ARBA00022737"/>
    </source>
</evidence>
<feature type="domain" description="EF-hand" evidence="4">
    <location>
        <begin position="92"/>
        <end position="118"/>
    </location>
</feature>
<dbReference type="CDD" id="cd00051">
    <property type="entry name" value="EFh"/>
    <property type="match status" value="1"/>
</dbReference>
<dbReference type="InterPro" id="IPR011992">
    <property type="entry name" value="EF-hand-dom_pair"/>
</dbReference>
<feature type="domain" description="EF-hand" evidence="4">
    <location>
        <begin position="47"/>
        <end position="82"/>
    </location>
</feature>
<dbReference type="Pfam" id="PF13202">
    <property type="entry name" value="EF-hand_5"/>
    <property type="match status" value="2"/>
</dbReference>
<dbReference type="AlphaFoldDB" id="A0A2G2VHP3"/>
<dbReference type="PROSITE" id="PS50222">
    <property type="entry name" value="EF_HAND_2"/>
    <property type="match status" value="2"/>
</dbReference>
<dbReference type="OrthoDB" id="26525at2759"/>
<evidence type="ECO:0000313" key="5">
    <source>
        <dbReference type="EMBL" id="PHT32505.1"/>
    </source>
</evidence>
<dbReference type="STRING" id="33114.A0A2G2VHP3"/>
<keyword evidence="3" id="KW-0106">Calcium</keyword>
<evidence type="ECO:0000256" key="1">
    <source>
        <dbReference type="ARBA" id="ARBA00022723"/>
    </source>
</evidence>
<reference evidence="5 6" key="1">
    <citation type="journal article" date="2017" name="Genome Biol.">
        <title>New reference genome sequences of hot pepper reveal the massive evolution of plant disease-resistance genes by retroduplication.</title>
        <authorList>
            <person name="Kim S."/>
            <person name="Park J."/>
            <person name="Yeom S.I."/>
            <person name="Kim Y.M."/>
            <person name="Seo E."/>
            <person name="Kim K.T."/>
            <person name="Kim M.S."/>
            <person name="Lee J.M."/>
            <person name="Cheong K."/>
            <person name="Shin H.S."/>
            <person name="Kim S.B."/>
            <person name="Han K."/>
            <person name="Lee J."/>
            <person name="Park M."/>
            <person name="Lee H.A."/>
            <person name="Lee H.Y."/>
            <person name="Lee Y."/>
            <person name="Oh S."/>
            <person name="Lee J.H."/>
            <person name="Choi E."/>
            <person name="Choi E."/>
            <person name="Lee S.E."/>
            <person name="Jeon J."/>
            <person name="Kim H."/>
            <person name="Choi G."/>
            <person name="Song H."/>
            <person name="Lee J."/>
            <person name="Lee S.C."/>
            <person name="Kwon J.K."/>
            <person name="Lee H.Y."/>
            <person name="Koo N."/>
            <person name="Hong Y."/>
            <person name="Kim R.W."/>
            <person name="Kang W.H."/>
            <person name="Huh J.H."/>
            <person name="Kang B.C."/>
            <person name="Yang T.J."/>
            <person name="Lee Y.H."/>
            <person name="Bennetzen J.L."/>
            <person name="Choi D."/>
        </authorList>
    </citation>
    <scope>NUCLEOTIDE SEQUENCE [LARGE SCALE GENOMIC DNA]</scope>
    <source>
        <strain evidence="6">cv. PBC81</strain>
    </source>
</reference>
<dbReference type="SMART" id="SM00054">
    <property type="entry name" value="EFh"/>
    <property type="match status" value="2"/>
</dbReference>
<organism evidence="5 6">
    <name type="scientific">Capsicum baccatum</name>
    <name type="common">Peruvian pepper</name>
    <dbReference type="NCBI Taxonomy" id="33114"/>
    <lineage>
        <taxon>Eukaryota</taxon>
        <taxon>Viridiplantae</taxon>
        <taxon>Streptophyta</taxon>
        <taxon>Embryophyta</taxon>
        <taxon>Tracheophyta</taxon>
        <taxon>Spermatophyta</taxon>
        <taxon>Magnoliopsida</taxon>
        <taxon>eudicotyledons</taxon>
        <taxon>Gunneridae</taxon>
        <taxon>Pentapetalae</taxon>
        <taxon>asterids</taxon>
        <taxon>lamiids</taxon>
        <taxon>Solanales</taxon>
        <taxon>Solanaceae</taxon>
        <taxon>Solanoideae</taxon>
        <taxon>Capsiceae</taxon>
        <taxon>Capsicum</taxon>
    </lineage>
</organism>
<dbReference type="PROSITE" id="PS00018">
    <property type="entry name" value="EF_HAND_1"/>
    <property type="match status" value="2"/>
</dbReference>
<name>A0A2G2VHP3_CAPBA</name>
<dbReference type="EMBL" id="MLFT02000012">
    <property type="protein sequence ID" value="PHT32505.1"/>
    <property type="molecule type" value="Genomic_DNA"/>
</dbReference>
<evidence type="ECO:0000313" key="6">
    <source>
        <dbReference type="Proteomes" id="UP000224567"/>
    </source>
</evidence>
<accession>A0A2G2VHP3</accession>
<dbReference type="SUPFAM" id="SSF47473">
    <property type="entry name" value="EF-hand"/>
    <property type="match status" value="1"/>
</dbReference>
<sequence length="125" mass="14683">MNLPLHHLVKYTLSLIRSNLVHSVLIMALKNIQAQKVYYSADGKLEMNLEEFKKWLKKFDVDKDGKISKEELQEVVRSTGGRFCRIKGWRGMKFADTNKSGFIDENEFNNLVEFAQKYLHVRIVY</sequence>
<dbReference type="InterPro" id="IPR039647">
    <property type="entry name" value="EF_hand_pair_protein_CML-like"/>
</dbReference>
<dbReference type="GO" id="GO:0005509">
    <property type="term" value="F:calcium ion binding"/>
    <property type="evidence" value="ECO:0007669"/>
    <property type="project" value="InterPro"/>
</dbReference>
<protein>
    <recommendedName>
        <fullName evidence="4">EF-hand domain-containing protein</fullName>
    </recommendedName>
</protein>
<evidence type="ECO:0000259" key="4">
    <source>
        <dbReference type="PROSITE" id="PS50222"/>
    </source>
</evidence>
<keyword evidence="1" id="KW-0479">Metal-binding</keyword>
<keyword evidence="6" id="KW-1185">Reference proteome</keyword>
<dbReference type="PANTHER" id="PTHR10891">
    <property type="entry name" value="EF-HAND CALCIUM-BINDING DOMAIN CONTAINING PROTEIN"/>
    <property type="match status" value="1"/>
</dbReference>
<reference evidence="6" key="2">
    <citation type="journal article" date="2017" name="J. Anim. Genet.">
        <title>Multiple reference genome sequences of hot pepper reveal the massive evolution of plant disease resistance genes by retroduplication.</title>
        <authorList>
            <person name="Kim S."/>
            <person name="Park J."/>
            <person name="Yeom S.-I."/>
            <person name="Kim Y.-M."/>
            <person name="Seo E."/>
            <person name="Kim K.-T."/>
            <person name="Kim M.-S."/>
            <person name="Lee J.M."/>
            <person name="Cheong K."/>
            <person name="Shin H.-S."/>
            <person name="Kim S.-B."/>
            <person name="Han K."/>
            <person name="Lee J."/>
            <person name="Park M."/>
            <person name="Lee H.-A."/>
            <person name="Lee H.-Y."/>
            <person name="Lee Y."/>
            <person name="Oh S."/>
            <person name="Lee J.H."/>
            <person name="Choi E."/>
            <person name="Choi E."/>
            <person name="Lee S.E."/>
            <person name="Jeon J."/>
            <person name="Kim H."/>
            <person name="Choi G."/>
            <person name="Song H."/>
            <person name="Lee J."/>
            <person name="Lee S.-C."/>
            <person name="Kwon J.-K."/>
            <person name="Lee H.-Y."/>
            <person name="Koo N."/>
            <person name="Hong Y."/>
            <person name="Kim R.W."/>
            <person name="Kang W.-H."/>
            <person name="Huh J.H."/>
            <person name="Kang B.-C."/>
            <person name="Yang T.-J."/>
            <person name="Lee Y.-H."/>
            <person name="Bennetzen J.L."/>
            <person name="Choi D."/>
        </authorList>
    </citation>
    <scope>NUCLEOTIDE SEQUENCE [LARGE SCALE GENOMIC DNA]</scope>
    <source>
        <strain evidence="6">cv. PBC81</strain>
    </source>
</reference>
<dbReference type="InterPro" id="IPR018247">
    <property type="entry name" value="EF_Hand_1_Ca_BS"/>
</dbReference>